<evidence type="ECO:0000256" key="5">
    <source>
        <dbReference type="ARBA" id="ARBA00022727"/>
    </source>
</evidence>
<evidence type="ECO:0000256" key="11">
    <source>
        <dbReference type="ARBA" id="ARBA00057735"/>
    </source>
</evidence>
<dbReference type="RefSeq" id="WP_090073536.1">
    <property type="nucleotide sequence ID" value="NZ_FOVR01000008.1"/>
</dbReference>
<dbReference type="InterPro" id="IPR027417">
    <property type="entry name" value="P-loop_NTPase"/>
</dbReference>
<feature type="domain" description="Thymidylate kinase-like" evidence="14">
    <location>
        <begin position="9"/>
        <end position="204"/>
    </location>
</feature>
<dbReference type="FunFam" id="3.40.50.300:FF:000225">
    <property type="entry name" value="Thymidylate kinase"/>
    <property type="match status" value="1"/>
</dbReference>
<evidence type="ECO:0000256" key="12">
    <source>
        <dbReference type="HAMAP-Rule" id="MF_00165"/>
    </source>
</evidence>
<protein>
    <recommendedName>
        <fullName evidence="3 12">Thymidylate kinase</fullName>
        <ecNumber evidence="2 12">2.7.4.9</ecNumber>
    </recommendedName>
    <alternativeName>
        <fullName evidence="9 12">dTMP kinase</fullName>
    </alternativeName>
</protein>
<evidence type="ECO:0000256" key="4">
    <source>
        <dbReference type="ARBA" id="ARBA00022679"/>
    </source>
</evidence>
<evidence type="ECO:0000256" key="3">
    <source>
        <dbReference type="ARBA" id="ARBA00017144"/>
    </source>
</evidence>
<accession>A0A1I5I2S6</accession>
<dbReference type="STRING" id="655353.SAMN04488056_1088"/>
<evidence type="ECO:0000259" key="14">
    <source>
        <dbReference type="Pfam" id="PF02223"/>
    </source>
</evidence>
<evidence type="ECO:0000256" key="6">
    <source>
        <dbReference type="ARBA" id="ARBA00022741"/>
    </source>
</evidence>
<dbReference type="PANTHER" id="PTHR10344:SF4">
    <property type="entry name" value="UMP-CMP KINASE 2, MITOCHONDRIAL"/>
    <property type="match status" value="1"/>
</dbReference>
<dbReference type="InterPro" id="IPR018094">
    <property type="entry name" value="Thymidylate_kinase"/>
</dbReference>
<keyword evidence="16" id="KW-1185">Reference proteome</keyword>
<dbReference type="GO" id="GO:0006235">
    <property type="term" value="P:dTTP biosynthetic process"/>
    <property type="evidence" value="ECO:0007669"/>
    <property type="project" value="UniProtKB-UniRule"/>
</dbReference>
<gene>
    <name evidence="12" type="primary">tmk</name>
    <name evidence="15" type="ORF">SAMN04488056_1088</name>
</gene>
<dbReference type="GO" id="GO:0006233">
    <property type="term" value="P:dTDP biosynthetic process"/>
    <property type="evidence" value="ECO:0007669"/>
    <property type="project" value="InterPro"/>
</dbReference>
<dbReference type="GO" id="GO:0005829">
    <property type="term" value="C:cytosol"/>
    <property type="evidence" value="ECO:0007669"/>
    <property type="project" value="TreeGrafter"/>
</dbReference>
<comment type="catalytic activity">
    <reaction evidence="10 12">
        <text>dTMP + ATP = dTDP + ADP</text>
        <dbReference type="Rhea" id="RHEA:13517"/>
        <dbReference type="ChEBI" id="CHEBI:30616"/>
        <dbReference type="ChEBI" id="CHEBI:58369"/>
        <dbReference type="ChEBI" id="CHEBI:63528"/>
        <dbReference type="ChEBI" id="CHEBI:456216"/>
        <dbReference type="EC" id="2.7.4.9"/>
    </reaction>
</comment>
<evidence type="ECO:0000256" key="13">
    <source>
        <dbReference type="SAM" id="MobiDB-lite"/>
    </source>
</evidence>
<comment type="function">
    <text evidence="11 12">Phosphorylation of dTMP to form dTDP in both de novo and salvage pathways of dTTP synthesis.</text>
</comment>
<dbReference type="AlphaFoldDB" id="A0A1I5I2S6"/>
<keyword evidence="4 12" id="KW-0808">Transferase</keyword>
<proteinExistence type="inferred from homology"/>
<evidence type="ECO:0000256" key="8">
    <source>
        <dbReference type="ARBA" id="ARBA00022840"/>
    </source>
</evidence>
<evidence type="ECO:0000256" key="2">
    <source>
        <dbReference type="ARBA" id="ARBA00012980"/>
    </source>
</evidence>
<sequence length="238" mass="26030">MALGKFITFEGGEGVGKSTQIRLLAERLAQNGIDCIQTREPGGSSKAEAMRELLLSGTIADMGIPPSGEAVLFAAARADHVDTKIKPALEEGQWVLCDRFMDSTRIYQGENKEVSEELVNMLERLAIDGAKPDITFILDLRAEIGMARANSRRSEGEAADRFEREALAVHENRRNAFLSLAYKDPKRCKVIDASQSIDEIAQDIWQVVDHELLSKEQGAATGSQTSSSDQTADTSEES</sequence>
<dbReference type="Gene3D" id="3.40.50.300">
    <property type="entry name" value="P-loop containing nucleotide triphosphate hydrolases"/>
    <property type="match status" value="1"/>
</dbReference>
<dbReference type="HAMAP" id="MF_00165">
    <property type="entry name" value="Thymidylate_kinase"/>
    <property type="match status" value="1"/>
</dbReference>
<dbReference type="SUPFAM" id="SSF52540">
    <property type="entry name" value="P-loop containing nucleoside triphosphate hydrolases"/>
    <property type="match status" value="1"/>
</dbReference>
<name>A0A1I5I2S6_9HYPH</name>
<organism evidence="15 16">
    <name type="scientific">Cohaesibacter marisflavi</name>
    <dbReference type="NCBI Taxonomy" id="655353"/>
    <lineage>
        <taxon>Bacteria</taxon>
        <taxon>Pseudomonadati</taxon>
        <taxon>Pseudomonadota</taxon>
        <taxon>Alphaproteobacteria</taxon>
        <taxon>Hyphomicrobiales</taxon>
        <taxon>Cohaesibacteraceae</taxon>
    </lineage>
</organism>
<dbReference type="NCBIfam" id="TIGR00041">
    <property type="entry name" value="DTMP_kinase"/>
    <property type="match status" value="1"/>
</dbReference>
<dbReference type="Pfam" id="PF02223">
    <property type="entry name" value="Thymidylate_kin"/>
    <property type="match status" value="1"/>
</dbReference>
<keyword evidence="7 12" id="KW-0418">Kinase</keyword>
<feature type="region of interest" description="Disordered" evidence="13">
    <location>
        <begin position="216"/>
        <end position="238"/>
    </location>
</feature>
<evidence type="ECO:0000313" key="16">
    <source>
        <dbReference type="Proteomes" id="UP000199236"/>
    </source>
</evidence>
<feature type="compositionally biased region" description="Low complexity" evidence="13">
    <location>
        <begin position="217"/>
        <end position="238"/>
    </location>
</feature>
<feature type="binding site" evidence="12">
    <location>
        <begin position="11"/>
        <end position="18"/>
    </location>
    <ligand>
        <name>ATP</name>
        <dbReference type="ChEBI" id="CHEBI:30616"/>
    </ligand>
</feature>
<dbReference type="GO" id="GO:0006227">
    <property type="term" value="P:dUDP biosynthetic process"/>
    <property type="evidence" value="ECO:0007669"/>
    <property type="project" value="TreeGrafter"/>
</dbReference>
<dbReference type="PANTHER" id="PTHR10344">
    <property type="entry name" value="THYMIDYLATE KINASE"/>
    <property type="match status" value="1"/>
</dbReference>
<comment type="similarity">
    <text evidence="1 12">Belongs to the thymidylate kinase family.</text>
</comment>
<keyword evidence="5 12" id="KW-0545">Nucleotide biosynthesis</keyword>
<dbReference type="EMBL" id="FOVR01000008">
    <property type="protein sequence ID" value="SFO54862.1"/>
    <property type="molecule type" value="Genomic_DNA"/>
</dbReference>
<evidence type="ECO:0000256" key="7">
    <source>
        <dbReference type="ARBA" id="ARBA00022777"/>
    </source>
</evidence>
<evidence type="ECO:0000256" key="1">
    <source>
        <dbReference type="ARBA" id="ARBA00009776"/>
    </source>
</evidence>
<dbReference type="GO" id="GO:0004798">
    <property type="term" value="F:dTMP kinase activity"/>
    <property type="evidence" value="ECO:0007669"/>
    <property type="project" value="UniProtKB-UniRule"/>
</dbReference>
<dbReference type="Proteomes" id="UP000199236">
    <property type="component" value="Unassembled WGS sequence"/>
</dbReference>
<evidence type="ECO:0000313" key="15">
    <source>
        <dbReference type="EMBL" id="SFO54862.1"/>
    </source>
</evidence>
<reference evidence="15 16" key="1">
    <citation type="submission" date="2016-10" db="EMBL/GenBank/DDBJ databases">
        <authorList>
            <person name="de Groot N.N."/>
        </authorList>
    </citation>
    <scope>NUCLEOTIDE SEQUENCE [LARGE SCALE GENOMIC DNA]</scope>
    <source>
        <strain evidence="15 16">CGMCC 1.9157</strain>
    </source>
</reference>
<dbReference type="GO" id="GO:0005524">
    <property type="term" value="F:ATP binding"/>
    <property type="evidence" value="ECO:0007669"/>
    <property type="project" value="UniProtKB-UniRule"/>
</dbReference>
<dbReference type="CDD" id="cd01672">
    <property type="entry name" value="TMPK"/>
    <property type="match status" value="1"/>
</dbReference>
<dbReference type="InterPro" id="IPR039430">
    <property type="entry name" value="Thymidylate_kin-like_dom"/>
</dbReference>
<evidence type="ECO:0000256" key="10">
    <source>
        <dbReference type="ARBA" id="ARBA00048743"/>
    </source>
</evidence>
<dbReference type="EC" id="2.7.4.9" evidence="2 12"/>
<evidence type="ECO:0000256" key="9">
    <source>
        <dbReference type="ARBA" id="ARBA00029962"/>
    </source>
</evidence>
<keyword evidence="8 12" id="KW-0067">ATP-binding</keyword>
<dbReference type="OrthoDB" id="9774907at2"/>
<keyword evidence="6 12" id="KW-0547">Nucleotide-binding</keyword>